<evidence type="ECO:0000259" key="1">
    <source>
        <dbReference type="PROSITE" id="PS51186"/>
    </source>
</evidence>
<dbReference type="SUPFAM" id="SSF55729">
    <property type="entry name" value="Acyl-CoA N-acyltransferases (Nat)"/>
    <property type="match status" value="1"/>
</dbReference>
<evidence type="ECO:0000313" key="2">
    <source>
        <dbReference type="EMBL" id="GGE39806.1"/>
    </source>
</evidence>
<evidence type="ECO:0000313" key="3">
    <source>
        <dbReference type="Proteomes" id="UP000628775"/>
    </source>
</evidence>
<reference evidence="2" key="1">
    <citation type="journal article" date="2014" name="Int. J. Syst. Evol. Microbiol.">
        <title>Complete genome sequence of Corynebacterium casei LMG S-19264T (=DSM 44701T), isolated from a smear-ripened cheese.</title>
        <authorList>
            <consortium name="US DOE Joint Genome Institute (JGI-PGF)"/>
            <person name="Walter F."/>
            <person name="Albersmeier A."/>
            <person name="Kalinowski J."/>
            <person name="Ruckert C."/>
        </authorList>
    </citation>
    <scope>NUCLEOTIDE SEQUENCE</scope>
    <source>
        <strain evidence="2">CGMCC 1.15371</strain>
    </source>
</reference>
<feature type="domain" description="N-acetyltransferase" evidence="1">
    <location>
        <begin position="145"/>
        <end position="289"/>
    </location>
</feature>
<dbReference type="CDD" id="cd04301">
    <property type="entry name" value="NAT_SF"/>
    <property type="match status" value="1"/>
</dbReference>
<gene>
    <name evidence="2" type="ORF">GCM10011391_18270</name>
</gene>
<dbReference type="RefSeq" id="WP_188692539.1">
    <property type="nucleotide sequence ID" value="NZ_BMIR01000007.1"/>
</dbReference>
<dbReference type="EMBL" id="BMIR01000007">
    <property type="protein sequence ID" value="GGE39806.1"/>
    <property type="molecule type" value="Genomic_DNA"/>
</dbReference>
<dbReference type="Proteomes" id="UP000628775">
    <property type="component" value="Unassembled WGS sequence"/>
</dbReference>
<dbReference type="PROSITE" id="PS51186">
    <property type="entry name" value="GNAT"/>
    <property type="match status" value="1"/>
</dbReference>
<dbReference type="Pfam" id="PF00583">
    <property type="entry name" value="Acetyltransf_1"/>
    <property type="match status" value="1"/>
</dbReference>
<proteinExistence type="predicted"/>
<accession>A0A8J2YH18</accession>
<dbReference type="InterPro" id="IPR016181">
    <property type="entry name" value="Acyl_CoA_acyltransferase"/>
</dbReference>
<comment type="caution">
    <text evidence="2">The sequence shown here is derived from an EMBL/GenBank/DDBJ whole genome shotgun (WGS) entry which is preliminary data.</text>
</comment>
<keyword evidence="3" id="KW-1185">Reference proteome</keyword>
<dbReference type="InterPro" id="IPR000182">
    <property type="entry name" value="GNAT_dom"/>
</dbReference>
<sequence length="289" mass="32653">MDFFRFDDPQIFHTRVERLLLKQEVINQLPLGIIHSLINRDLPTLLESPPLMAYVGSEADPRLVLVMTPPQNLIICGSDEALDETLSIALEGIRNVHVPGFIGAAELVNPFVHMCEEKFGVKTEVKMKQRIYRLDRVQPIEVCLGHLRVAKLRDSQYIEKWYTAFSLEALNEAILEEKVKQQVKLGIAAEAIHVWEVDGQPVSMAKCSRPTDNGITVTLVYTPPEHRGHGYASSCVKALSEKLLKQGFTYCTLYTDLANPTSNKIYQAIGYYPIADSLAYQVVNDEYQF</sequence>
<name>A0A8J2YH18_9BACL</name>
<organism evidence="2 3">
    <name type="scientific">Pullulanibacillus camelliae</name>
    <dbReference type="NCBI Taxonomy" id="1707096"/>
    <lineage>
        <taxon>Bacteria</taxon>
        <taxon>Bacillati</taxon>
        <taxon>Bacillota</taxon>
        <taxon>Bacilli</taxon>
        <taxon>Bacillales</taxon>
        <taxon>Sporolactobacillaceae</taxon>
        <taxon>Pullulanibacillus</taxon>
    </lineage>
</organism>
<dbReference type="Gene3D" id="3.40.630.30">
    <property type="match status" value="1"/>
</dbReference>
<protein>
    <submittedName>
        <fullName evidence="2">Acetyltransferase</fullName>
    </submittedName>
</protein>
<dbReference type="GO" id="GO:0016747">
    <property type="term" value="F:acyltransferase activity, transferring groups other than amino-acyl groups"/>
    <property type="evidence" value="ECO:0007669"/>
    <property type="project" value="InterPro"/>
</dbReference>
<reference evidence="2" key="2">
    <citation type="submission" date="2020-09" db="EMBL/GenBank/DDBJ databases">
        <authorList>
            <person name="Sun Q."/>
            <person name="Zhou Y."/>
        </authorList>
    </citation>
    <scope>NUCLEOTIDE SEQUENCE</scope>
    <source>
        <strain evidence="2">CGMCC 1.15371</strain>
    </source>
</reference>
<dbReference type="AlphaFoldDB" id="A0A8J2YH18"/>